<protein>
    <submittedName>
        <fullName evidence="1">Putative capsule polysaccharide biosynthesis protein</fullName>
    </submittedName>
</protein>
<evidence type="ECO:0000313" key="2">
    <source>
        <dbReference type="Proteomes" id="UP000076580"/>
    </source>
</evidence>
<sequence length="448" mass="50292">MPTTAIKGRGPSMKCNGAGEDANGEVAERCGALDAPPGTTPVPMHRLDARSDDEISAWLQNRHEVVSERNIWAFWDKGFNKLPPWTKRNVMNWVRKLGPDWTVHVLDNAAGSETNVGHYLDSSFFPEAFNKGMMDGPTVGQHQADLIRLPLLWKYGGIWLDVGTILFCHVDGLCWKQIEDPETPYEMAACAMELRPGVDQMTNTFIAARRGNPFVKRWHDIFVAIWGSETNAFATSFHTHPLVSHIPLPSLPADKLSCPEPTISMEFLSDYLAHYLAMERLRKLIDPNDGFNGPAYYAKHVFLLPSMDEMYYLQAFSQWNGAREFAILATKRSGDGAQMDESWETAERLVNHLLANTAMMKLSHAPPKEAPFLADLWNTEEHSEADESPGTFAARMRYGSVHFEQTRKPRPMEIKLETEGILHLGLLEHEATSDGCNVRASDDLAVRA</sequence>
<dbReference type="GO" id="GO:0016757">
    <property type="term" value="F:glycosyltransferase activity"/>
    <property type="evidence" value="ECO:0007669"/>
    <property type="project" value="InterPro"/>
</dbReference>
<organism evidence="1 2">
    <name type="scientific">Drechmeria coniospora</name>
    <name type="common">Nematophagous fungus</name>
    <name type="synonym">Meria coniospora</name>
    <dbReference type="NCBI Taxonomy" id="98403"/>
    <lineage>
        <taxon>Eukaryota</taxon>
        <taxon>Fungi</taxon>
        <taxon>Dikarya</taxon>
        <taxon>Ascomycota</taxon>
        <taxon>Pezizomycotina</taxon>
        <taxon>Sordariomycetes</taxon>
        <taxon>Hypocreomycetidae</taxon>
        <taxon>Hypocreales</taxon>
        <taxon>Ophiocordycipitaceae</taxon>
        <taxon>Drechmeria</taxon>
    </lineage>
</organism>
<name>A0A151GB97_DRECN</name>
<dbReference type="Gene3D" id="3.90.550.20">
    <property type="match status" value="1"/>
</dbReference>
<evidence type="ECO:0000313" key="1">
    <source>
        <dbReference type="EMBL" id="KYK54378.1"/>
    </source>
</evidence>
<dbReference type="InterPro" id="IPR029044">
    <property type="entry name" value="Nucleotide-diphossugar_trans"/>
</dbReference>
<dbReference type="GeneID" id="63718979"/>
<dbReference type="InterPro" id="IPR008441">
    <property type="entry name" value="AfumC-like_glycosyl_Trfase"/>
</dbReference>
<keyword evidence="2" id="KW-1185">Reference proteome</keyword>
<gene>
    <name evidence="1" type="ORF">DCS_06336</name>
</gene>
<dbReference type="EMBL" id="LAYC01000003">
    <property type="protein sequence ID" value="KYK54378.1"/>
    <property type="molecule type" value="Genomic_DNA"/>
</dbReference>
<comment type="caution">
    <text evidence="1">The sequence shown here is derived from an EMBL/GenBank/DDBJ whole genome shotgun (WGS) entry which is preliminary data.</text>
</comment>
<accession>A0A151GB97</accession>
<dbReference type="AlphaFoldDB" id="A0A151GB97"/>
<dbReference type="OrthoDB" id="409543at2759"/>
<dbReference type="InParanoid" id="A0A151GB97"/>
<dbReference type="RefSeq" id="XP_040653730.1">
    <property type="nucleotide sequence ID" value="XM_040803626.1"/>
</dbReference>
<dbReference type="Proteomes" id="UP000076580">
    <property type="component" value="Chromosome 03"/>
</dbReference>
<dbReference type="Pfam" id="PF05704">
    <property type="entry name" value="Caps_synth"/>
    <property type="match status" value="1"/>
</dbReference>
<dbReference type="SUPFAM" id="SSF53448">
    <property type="entry name" value="Nucleotide-diphospho-sugar transferases"/>
    <property type="match status" value="1"/>
</dbReference>
<reference evidence="1 2" key="1">
    <citation type="journal article" date="2016" name="Sci. Rep.">
        <title>Insights into Adaptations to a Near-Obligate Nematode Endoparasitic Lifestyle from the Finished Genome of Drechmeria coniospora.</title>
        <authorList>
            <person name="Zhang L."/>
            <person name="Zhou Z."/>
            <person name="Guo Q."/>
            <person name="Fokkens L."/>
            <person name="Miskei M."/>
            <person name="Pocsi I."/>
            <person name="Zhang W."/>
            <person name="Chen M."/>
            <person name="Wang L."/>
            <person name="Sun Y."/>
            <person name="Donzelli B.G."/>
            <person name="Gibson D.M."/>
            <person name="Nelson D.R."/>
            <person name="Luo J.G."/>
            <person name="Rep M."/>
            <person name="Liu H."/>
            <person name="Yang S."/>
            <person name="Wang J."/>
            <person name="Krasnoff S.B."/>
            <person name="Xu Y."/>
            <person name="Molnar I."/>
            <person name="Lin M."/>
        </authorList>
    </citation>
    <scope>NUCLEOTIDE SEQUENCE [LARGE SCALE GENOMIC DNA]</scope>
    <source>
        <strain evidence="1 2">ARSEF 6962</strain>
    </source>
</reference>
<proteinExistence type="predicted"/>